<sequence length="479" mass="52103">SSDEDDEGDVKLLPCSHEIKLGGHSRPVSGLALDPSGARVVTGSRDGQLCLWDFGGMSAERRPFKTTQTQEGHQIRACSFNATGRLILVVAATWQPTILTRDGDDVGQIVRGDPYLRDLKGTAGHVSECTGGAWHPKLAEQCASSSADSTIRLWDVNNFKRCKQVLVHKARVAGQGKIKCSAMAYSTDGKMIGGAYADGTLSLWSTDGPTHRPMGGIVLEAHGVGDTVTGLAFSQDGHSFASRGASVVKLWDQRMFKSPIHSTNQPLPNRDYEETNVLFSPNNQQILTPTSQGSSAHIAVFSSKTLDLLQRIAFSSPCMRVDYHAKLDQILAAHADGTVSVLFDPDRSSHGAKLVLAKAPKHRHVDDLAETMAVETIAYDADAEKAGADPVLGGGSSAMLKRMQTEARKDPKRSHRPDLPSDERKLERKVIDSARQYLEEDPREALLKYDQKAKEKPMFTSVYGDAPTIFAEPDEQEDD</sequence>
<dbReference type="GO" id="GO:0005634">
    <property type="term" value="C:nucleus"/>
    <property type="evidence" value="ECO:0007669"/>
    <property type="project" value="TreeGrafter"/>
</dbReference>
<dbReference type="SMART" id="SM00320">
    <property type="entry name" value="WD40"/>
    <property type="match status" value="5"/>
</dbReference>
<feature type="repeat" description="WD" evidence="3">
    <location>
        <begin position="21"/>
        <end position="53"/>
    </location>
</feature>
<feature type="region of interest" description="Disordered" evidence="4">
    <location>
        <begin position="458"/>
        <end position="479"/>
    </location>
</feature>
<evidence type="ECO:0000256" key="4">
    <source>
        <dbReference type="SAM" id="MobiDB-lite"/>
    </source>
</evidence>
<organism evidence="5 6">
    <name type="scientific">Protomyces lactucae-debilis</name>
    <dbReference type="NCBI Taxonomy" id="2754530"/>
    <lineage>
        <taxon>Eukaryota</taxon>
        <taxon>Fungi</taxon>
        <taxon>Dikarya</taxon>
        <taxon>Ascomycota</taxon>
        <taxon>Taphrinomycotina</taxon>
        <taxon>Taphrinomycetes</taxon>
        <taxon>Taphrinales</taxon>
        <taxon>Protomycetaceae</taxon>
        <taxon>Protomyces</taxon>
    </lineage>
</organism>
<dbReference type="SUPFAM" id="SSF50978">
    <property type="entry name" value="WD40 repeat-like"/>
    <property type="match status" value="1"/>
</dbReference>
<dbReference type="InterPro" id="IPR051858">
    <property type="entry name" value="WD_repeat_GAD-1"/>
</dbReference>
<dbReference type="PROSITE" id="PS00678">
    <property type="entry name" value="WD_REPEATS_1"/>
    <property type="match status" value="1"/>
</dbReference>
<evidence type="ECO:0000313" key="5">
    <source>
        <dbReference type="EMBL" id="ORY87833.1"/>
    </source>
</evidence>
<dbReference type="InterPro" id="IPR015943">
    <property type="entry name" value="WD40/YVTN_repeat-like_dom_sf"/>
</dbReference>
<dbReference type="InterPro" id="IPR001680">
    <property type="entry name" value="WD40_rpt"/>
</dbReference>
<feature type="repeat" description="WD" evidence="3">
    <location>
        <begin position="122"/>
        <end position="164"/>
    </location>
</feature>
<dbReference type="Gene3D" id="2.130.10.10">
    <property type="entry name" value="YVTN repeat-like/Quinoprotein amine dehydrogenase"/>
    <property type="match status" value="3"/>
</dbReference>
<dbReference type="OMA" id="KGDQYIT"/>
<dbReference type="Proteomes" id="UP000193685">
    <property type="component" value="Unassembled WGS sequence"/>
</dbReference>
<gene>
    <name evidence="5" type="ORF">BCR37DRAFT_333460</name>
</gene>
<dbReference type="PROSITE" id="PS50082">
    <property type="entry name" value="WD_REPEATS_2"/>
    <property type="match status" value="2"/>
</dbReference>
<dbReference type="PANTHER" id="PTHR16017:SF0">
    <property type="entry name" value="WD REPEAT-CONTAINING PROTEIN 70"/>
    <property type="match status" value="1"/>
</dbReference>
<dbReference type="RefSeq" id="XP_040728328.1">
    <property type="nucleotide sequence ID" value="XM_040867101.1"/>
</dbReference>
<name>A0A1Y2FUZ3_PROLT</name>
<dbReference type="InterPro" id="IPR036322">
    <property type="entry name" value="WD40_repeat_dom_sf"/>
</dbReference>
<dbReference type="GeneID" id="63783700"/>
<dbReference type="STRING" id="56484.A0A1Y2FUZ3"/>
<evidence type="ECO:0000256" key="3">
    <source>
        <dbReference type="PROSITE-ProRule" id="PRU00221"/>
    </source>
</evidence>
<protein>
    <submittedName>
        <fullName evidence="5">WD40-repeat-containing domain protein</fullName>
    </submittedName>
</protein>
<proteinExistence type="predicted"/>
<accession>A0A1Y2FUZ3</accession>
<dbReference type="PANTHER" id="PTHR16017">
    <property type="entry name" value="GASTRULATION DEFECTIVE PROTEIN 1-RELATED"/>
    <property type="match status" value="1"/>
</dbReference>
<feature type="region of interest" description="Disordered" evidence="4">
    <location>
        <begin position="403"/>
        <end position="428"/>
    </location>
</feature>
<dbReference type="Pfam" id="PF00400">
    <property type="entry name" value="WD40"/>
    <property type="match status" value="3"/>
</dbReference>
<dbReference type="OrthoDB" id="10264376at2759"/>
<feature type="non-terminal residue" evidence="5">
    <location>
        <position position="479"/>
    </location>
</feature>
<keyword evidence="2" id="KW-0677">Repeat</keyword>
<dbReference type="GO" id="GO:0035861">
    <property type="term" value="C:site of double-strand break"/>
    <property type="evidence" value="ECO:0007669"/>
    <property type="project" value="TreeGrafter"/>
</dbReference>
<keyword evidence="6" id="KW-1185">Reference proteome</keyword>
<evidence type="ECO:0000256" key="1">
    <source>
        <dbReference type="ARBA" id="ARBA00022574"/>
    </source>
</evidence>
<comment type="caution">
    <text evidence="5">The sequence shown here is derived from an EMBL/GenBank/DDBJ whole genome shotgun (WGS) entry which is preliminary data.</text>
</comment>
<evidence type="ECO:0000313" key="6">
    <source>
        <dbReference type="Proteomes" id="UP000193685"/>
    </source>
</evidence>
<dbReference type="AlphaFoldDB" id="A0A1Y2FUZ3"/>
<keyword evidence="1 3" id="KW-0853">WD repeat</keyword>
<evidence type="ECO:0000256" key="2">
    <source>
        <dbReference type="ARBA" id="ARBA00022737"/>
    </source>
</evidence>
<dbReference type="InterPro" id="IPR019775">
    <property type="entry name" value="WD40_repeat_CS"/>
</dbReference>
<dbReference type="EMBL" id="MCFI01000001">
    <property type="protein sequence ID" value="ORY87833.1"/>
    <property type="molecule type" value="Genomic_DNA"/>
</dbReference>
<feature type="non-terminal residue" evidence="5">
    <location>
        <position position="1"/>
    </location>
</feature>
<feature type="compositionally biased region" description="Basic and acidic residues" evidence="4">
    <location>
        <begin position="416"/>
        <end position="428"/>
    </location>
</feature>
<dbReference type="PROSITE" id="PS50294">
    <property type="entry name" value="WD_REPEATS_REGION"/>
    <property type="match status" value="2"/>
</dbReference>
<reference evidence="5 6" key="1">
    <citation type="submission" date="2016-07" db="EMBL/GenBank/DDBJ databases">
        <title>Pervasive Adenine N6-methylation of Active Genes in Fungi.</title>
        <authorList>
            <consortium name="DOE Joint Genome Institute"/>
            <person name="Mondo S.J."/>
            <person name="Dannebaum R.O."/>
            <person name="Kuo R.C."/>
            <person name="Labutti K."/>
            <person name="Haridas S."/>
            <person name="Kuo A."/>
            <person name="Salamov A."/>
            <person name="Ahrendt S.R."/>
            <person name="Lipzen A."/>
            <person name="Sullivan W."/>
            <person name="Andreopoulos W.B."/>
            <person name="Clum A."/>
            <person name="Lindquist E."/>
            <person name="Daum C."/>
            <person name="Ramamoorthy G.K."/>
            <person name="Gryganskyi A."/>
            <person name="Culley D."/>
            <person name="Magnuson J.K."/>
            <person name="James T.Y."/>
            <person name="O'Malley M.A."/>
            <person name="Stajich J.E."/>
            <person name="Spatafora J.W."/>
            <person name="Visel A."/>
            <person name="Grigoriev I.V."/>
        </authorList>
    </citation>
    <scope>NUCLEOTIDE SEQUENCE [LARGE SCALE GENOMIC DNA]</scope>
    <source>
        <strain evidence="5 6">12-1054</strain>
    </source>
</reference>